<dbReference type="PANTHER" id="PTHR10996">
    <property type="entry name" value="2-HYDROXYACID DEHYDROGENASE-RELATED"/>
    <property type="match status" value="1"/>
</dbReference>
<dbReference type="InterPro" id="IPR006139">
    <property type="entry name" value="D-isomer_2_OHA_DH_cat_dom"/>
</dbReference>
<keyword evidence="2 3" id="KW-0560">Oxidoreductase</keyword>
<dbReference type="PANTHER" id="PTHR10996:SF283">
    <property type="entry name" value="GLYOXYLATE_HYDROXYPYRUVATE REDUCTASE B"/>
    <property type="match status" value="1"/>
</dbReference>
<dbReference type="InterPro" id="IPR050223">
    <property type="entry name" value="D-isomer_2-hydroxyacid_DH"/>
</dbReference>
<evidence type="ECO:0000313" key="7">
    <source>
        <dbReference type="Proteomes" id="UP000678545"/>
    </source>
</evidence>
<dbReference type="GO" id="GO:0005829">
    <property type="term" value="C:cytosol"/>
    <property type="evidence" value="ECO:0007669"/>
    <property type="project" value="TreeGrafter"/>
</dbReference>
<dbReference type="InterPro" id="IPR036291">
    <property type="entry name" value="NAD(P)-bd_dom_sf"/>
</dbReference>
<name>A0A941E384_9BURK</name>
<accession>A0A941E384</accession>
<evidence type="ECO:0000256" key="3">
    <source>
        <dbReference type="RuleBase" id="RU003719"/>
    </source>
</evidence>
<evidence type="ECO:0000256" key="2">
    <source>
        <dbReference type="ARBA" id="ARBA00023002"/>
    </source>
</evidence>
<dbReference type="GO" id="GO:0016618">
    <property type="term" value="F:hydroxypyruvate reductase [NAD(P)H] activity"/>
    <property type="evidence" value="ECO:0007669"/>
    <property type="project" value="TreeGrafter"/>
</dbReference>
<dbReference type="GO" id="GO:0051287">
    <property type="term" value="F:NAD binding"/>
    <property type="evidence" value="ECO:0007669"/>
    <property type="project" value="InterPro"/>
</dbReference>
<dbReference type="InterPro" id="IPR006140">
    <property type="entry name" value="D-isomer_DH_NAD-bd"/>
</dbReference>
<dbReference type="CDD" id="cd05301">
    <property type="entry name" value="GDH"/>
    <property type="match status" value="1"/>
</dbReference>
<protein>
    <submittedName>
        <fullName evidence="6">D-glycerate dehydrogenase</fullName>
    </submittedName>
</protein>
<dbReference type="SUPFAM" id="SSF52283">
    <property type="entry name" value="Formate/glycerate dehydrogenase catalytic domain-like"/>
    <property type="match status" value="1"/>
</dbReference>
<dbReference type="SUPFAM" id="SSF51735">
    <property type="entry name" value="NAD(P)-binding Rossmann-fold domains"/>
    <property type="match status" value="1"/>
</dbReference>
<feature type="domain" description="D-isomer specific 2-hydroxyacid dehydrogenase NAD-binding" evidence="5">
    <location>
        <begin position="114"/>
        <end position="292"/>
    </location>
</feature>
<comment type="similarity">
    <text evidence="1 3">Belongs to the D-isomer specific 2-hydroxyacid dehydrogenase family.</text>
</comment>
<dbReference type="PROSITE" id="PS00065">
    <property type="entry name" value="D_2_HYDROXYACID_DH_1"/>
    <property type="match status" value="1"/>
</dbReference>
<sequence>MRPKLLVARAMFPDLLSRLTPYFDLEINQEDRIFTEDELIERLHGKFGMICTSSAKISSSLLQRLKSINDDLKIISTIAVGYDNFDIASCTENRVMATNSPDVLNETTADFAWALMMATARRVTEAEAFLRDGEWKKWSVDFFLGADIHGSTLGILGMGRIGQAIARRAAGFGMQVIYHNRQRLDPDIELKAHCAEYVDRETLFSASDHLILALPFTPEVRHSIGVAEISRMKRSATLINIARGGIVDEDVLIDALRTGQIAGAGLDVFENEPNFNRAFLDLKNVVLTPHIASASEQTRRAMVSQAINNVIAAVKGEIPPNLINRQALHLGFEQNSRDT</sequence>
<evidence type="ECO:0000259" key="5">
    <source>
        <dbReference type="Pfam" id="PF02826"/>
    </source>
</evidence>
<dbReference type="Pfam" id="PF02826">
    <property type="entry name" value="2-Hacid_dh_C"/>
    <property type="match status" value="1"/>
</dbReference>
<reference evidence="6" key="1">
    <citation type="submission" date="2021-04" db="EMBL/GenBank/DDBJ databases">
        <title>novel species isolated from subtropical streams in China.</title>
        <authorList>
            <person name="Lu H."/>
        </authorList>
    </citation>
    <scope>NUCLEOTIDE SEQUENCE</scope>
    <source>
        <strain evidence="6">FT137W</strain>
    </source>
</reference>
<keyword evidence="7" id="KW-1185">Reference proteome</keyword>
<dbReference type="InterPro" id="IPR029752">
    <property type="entry name" value="D-isomer_DH_CS1"/>
</dbReference>
<feature type="domain" description="D-isomer specific 2-hydroxyacid dehydrogenase catalytic" evidence="4">
    <location>
        <begin position="24"/>
        <end position="324"/>
    </location>
</feature>
<evidence type="ECO:0000313" key="6">
    <source>
        <dbReference type="EMBL" id="MBR7798898.1"/>
    </source>
</evidence>
<dbReference type="Gene3D" id="3.40.50.720">
    <property type="entry name" value="NAD(P)-binding Rossmann-like Domain"/>
    <property type="match status" value="2"/>
</dbReference>
<proteinExistence type="inferred from homology"/>
<gene>
    <name evidence="6" type="ORF">KDM90_02605</name>
</gene>
<dbReference type="GO" id="GO:0030267">
    <property type="term" value="F:glyoxylate reductase (NADPH) activity"/>
    <property type="evidence" value="ECO:0007669"/>
    <property type="project" value="TreeGrafter"/>
</dbReference>
<dbReference type="FunFam" id="3.40.50.720:FF:000462">
    <property type="entry name" value="Glyoxylate reductase (NADP+)"/>
    <property type="match status" value="1"/>
</dbReference>
<evidence type="ECO:0000259" key="4">
    <source>
        <dbReference type="Pfam" id="PF00389"/>
    </source>
</evidence>
<organism evidence="6 7">
    <name type="scientific">Undibacterium fentianense</name>
    <dbReference type="NCBI Taxonomy" id="2828728"/>
    <lineage>
        <taxon>Bacteria</taxon>
        <taxon>Pseudomonadati</taxon>
        <taxon>Pseudomonadota</taxon>
        <taxon>Betaproteobacteria</taxon>
        <taxon>Burkholderiales</taxon>
        <taxon>Oxalobacteraceae</taxon>
        <taxon>Undibacterium</taxon>
    </lineage>
</organism>
<dbReference type="EMBL" id="JAGSPJ010000001">
    <property type="protein sequence ID" value="MBR7798898.1"/>
    <property type="molecule type" value="Genomic_DNA"/>
</dbReference>
<dbReference type="RefSeq" id="WP_212674479.1">
    <property type="nucleotide sequence ID" value="NZ_JAGSPJ010000001.1"/>
</dbReference>
<dbReference type="Proteomes" id="UP000678545">
    <property type="component" value="Unassembled WGS sequence"/>
</dbReference>
<evidence type="ECO:0000256" key="1">
    <source>
        <dbReference type="ARBA" id="ARBA00005854"/>
    </source>
</evidence>
<dbReference type="Pfam" id="PF00389">
    <property type="entry name" value="2-Hacid_dh"/>
    <property type="match status" value="1"/>
</dbReference>
<dbReference type="AlphaFoldDB" id="A0A941E384"/>
<comment type="caution">
    <text evidence="6">The sequence shown here is derived from an EMBL/GenBank/DDBJ whole genome shotgun (WGS) entry which is preliminary data.</text>
</comment>